<name>A0A8J5XKC6_DIALT</name>
<organism evidence="3 4">
    <name type="scientific">Diacronema lutheri</name>
    <name type="common">Unicellular marine alga</name>
    <name type="synonym">Monochrysis lutheri</name>
    <dbReference type="NCBI Taxonomy" id="2081491"/>
    <lineage>
        <taxon>Eukaryota</taxon>
        <taxon>Haptista</taxon>
        <taxon>Haptophyta</taxon>
        <taxon>Pavlovophyceae</taxon>
        <taxon>Pavlovales</taxon>
        <taxon>Pavlovaceae</taxon>
        <taxon>Diacronema</taxon>
    </lineage>
</organism>
<dbReference type="GO" id="GO:0016020">
    <property type="term" value="C:membrane"/>
    <property type="evidence" value="ECO:0007669"/>
    <property type="project" value="TreeGrafter"/>
</dbReference>
<dbReference type="Gene3D" id="3.40.50.1820">
    <property type="entry name" value="alpha/beta hydrolase"/>
    <property type="match status" value="1"/>
</dbReference>
<reference evidence="3" key="1">
    <citation type="submission" date="2021-05" db="EMBL/GenBank/DDBJ databases">
        <title>The genome of the haptophyte Pavlova lutheri (Diacronema luteri, Pavlovales) - a model for lipid biosynthesis in eukaryotic algae.</title>
        <authorList>
            <person name="Hulatt C.J."/>
            <person name="Posewitz M.C."/>
        </authorList>
    </citation>
    <scope>NUCLEOTIDE SEQUENCE</scope>
    <source>
        <strain evidence="3">NIVA-4/92</strain>
    </source>
</reference>
<evidence type="ECO:0000256" key="1">
    <source>
        <dbReference type="SAM" id="MobiDB-lite"/>
    </source>
</evidence>
<dbReference type="InterPro" id="IPR029058">
    <property type="entry name" value="AB_hydrolase_fold"/>
</dbReference>
<dbReference type="Pfam" id="PF00561">
    <property type="entry name" value="Abhydrolase_1"/>
    <property type="match status" value="1"/>
</dbReference>
<dbReference type="InterPro" id="IPR000073">
    <property type="entry name" value="AB_hydrolase_1"/>
</dbReference>
<feature type="domain" description="AB hydrolase-1" evidence="2">
    <location>
        <begin position="34"/>
        <end position="278"/>
    </location>
</feature>
<dbReference type="PRINTS" id="PR00412">
    <property type="entry name" value="EPOXHYDRLASE"/>
</dbReference>
<dbReference type="InterPro" id="IPR000639">
    <property type="entry name" value="Epox_hydrolase-like"/>
</dbReference>
<dbReference type="PANTHER" id="PTHR43798">
    <property type="entry name" value="MONOACYLGLYCEROL LIPASE"/>
    <property type="match status" value="1"/>
</dbReference>
<feature type="region of interest" description="Disordered" evidence="1">
    <location>
        <begin position="298"/>
        <end position="358"/>
    </location>
</feature>
<dbReference type="EMBL" id="JAGTXO010000001">
    <property type="protein sequence ID" value="KAG8470891.1"/>
    <property type="molecule type" value="Genomic_DNA"/>
</dbReference>
<sequence length="358" mass="39258">MSARSISSAFPFESKFVHVNGVRMHYVEQGAGQPIVFIHGLPVHSYVWRNVLPHVAKVGRCIAIDLYGFGKSDQPTQPVDYRTHADMVAGVINALGLTKIILVVMDWGSPMGFQYAHDHPDNVRGIAFWEALVRPITPTTAEASTRALFKVLKTSVGGHLLVQRANILLNILLGQLVSRKLSAEEKAAYHAPFATYNSRYAMRAVVGALPVDGFPKAAHDSMQAYSDWLCTTTDLPKLMLVASKPLVGKPQFVAWTAEHFPNLKVVELEGAHFLQENAPDKVSAVIIEWIGTIPPMRASAPTLEPLEQPDPEPMSFDQTLHVGKSSHPYRKSGRALTVASSRAEPSHLGLGKRAKHSK</sequence>
<accession>A0A8J5XKC6</accession>
<dbReference type="OrthoDB" id="408373at2759"/>
<proteinExistence type="predicted"/>
<dbReference type="NCBIfam" id="NF002938">
    <property type="entry name" value="PRK03592.1"/>
    <property type="match status" value="1"/>
</dbReference>
<comment type="caution">
    <text evidence="3">The sequence shown here is derived from an EMBL/GenBank/DDBJ whole genome shotgun (WGS) entry which is preliminary data.</text>
</comment>
<dbReference type="InterPro" id="IPR050266">
    <property type="entry name" value="AB_hydrolase_sf"/>
</dbReference>
<dbReference type="GO" id="GO:0003824">
    <property type="term" value="F:catalytic activity"/>
    <property type="evidence" value="ECO:0007669"/>
    <property type="project" value="InterPro"/>
</dbReference>
<gene>
    <name evidence="3" type="ORF">KFE25_009312</name>
</gene>
<dbReference type="SUPFAM" id="SSF53474">
    <property type="entry name" value="alpha/beta-Hydrolases"/>
    <property type="match status" value="1"/>
</dbReference>
<dbReference type="Proteomes" id="UP000751190">
    <property type="component" value="Unassembled WGS sequence"/>
</dbReference>
<dbReference type="OMA" id="NTWAWPL"/>
<protein>
    <recommendedName>
        <fullName evidence="2">AB hydrolase-1 domain-containing protein</fullName>
    </recommendedName>
</protein>
<evidence type="ECO:0000313" key="4">
    <source>
        <dbReference type="Proteomes" id="UP000751190"/>
    </source>
</evidence>
<evidence type="ECO:0000259" key="2">
    <source>
        <dbReference type="Pfam" id="PF00561"/>
    </source>
</evidence>
<dbReference type="AlphaFoldDB" id="A0A8J5XKC6"/>
<evidence type="ECO:0000313" key="3">
    <source>
        <dbReference type="EMBL" id="KAG8470891.1"/>
    </source>
</evidence>
<dbReference type="PANTHER" id="PTHR43798:SF24">
    <property type="entry name" value="CIS-3-ALKYL-4-ALKYLOXETAN-2-ONE DECARBOXYLASE"/>
    <property type="match status" value="1"/>
</dbReference>
<keyword evidence="4" id="KW-1185">Reference proteome</keyword>